<dbReference type="InterPro" id="IPR016024">
    <property type="entry name" value="ARM-type_fold"/>
</dbReference>
<name>A0A5J5EG62_9PEZI</name>
<evidence type="ECO:0000256" key="1">
    <source>
        <dbReference type="ARBA" id="ARBA00004496"/>
    </source>
</evidence>
<dbReference type="GO" id="GO:0051879">
    <property type="term" value="F:Hsp90 protein binding"/>
    <property type="evidence" value="ECO:0007669"/>
    <property type="project" value="TreeGrafter"/>
</dbReference>
<gene>
    <name evidence="4" type="ORF">FN846DRAFT_976084</name>
</gene>
<evidence type="ECO:0000313" key="5">
    <source>
        <dbReference type="Proteomes" id="UP000326924"/>
    </source>
</evidence>
<accession>A0A5J5EG62</accession>
<dbReference type="Gene3D" id="1.25.10.10">
    <property type="entry name" value="Leucine-rich Repeat Variant"/>
    <property type="match status" value="1"/>
</dbReference>
<dbReference type="AlphaFoldDB" id="A0A5J5EG62"/>
<reference evidence="4 5" key="1">
    <citation type="submission" date="2019-09" db="EMBL/GenBank/DDBJ databases">
        <title>Draft genome of the ectomycorrhizal ascomycete Sphaerosporella brunnea.</title>
        <authorList>
            <consortium name="DOE Joint Genome Institute"/>
            <person name="Benucci G.M."/>
            <person name="Marozzi G."/>
            <person name="Antonielli L."/>
            <person name="Sanchez S."/>
            <person name="Marco P."/>
            <person name="Wang X."/>
            <person name="Falini L.B."/>
            <person name="Barry K."/>
            <person name="Haridas S."/>
            <person name="Lipzen A."/>
            <person name="Labutti K."/>
            <person name="Grigoriev I.V."/>
            <person name="Murat C."/>
            <person name="Martin F."/>
            <person name="Albertini E."/>
            <person name="Donnini D."/>
            <person name="Bonito G."/>
        </authorList>
    </citation>
    <scope>NUCLEOTIDE SEQUENCE [LARGE SCALE GENOMIC DNA]</scope>
    <source>
        <strain evidence="4 5">Sb_GMNB300</strain>
    </source>
</reference>
<dbReference type="Gene3D" id="1.25.10.100">
    <property type="match status" value="1"/>
</dbReference>
<protein>
    <submittedName>
        <fullName evidence="4">Myosin-binding striated muscle assembly central-domain-containing protein</fullName>
    </submittedName>
</protein>
<evidence type="ECO:0000313" key="4">
    <source>
        <dbReference type="EMBL" id="KAA8894057.1"/>
    </source>
</evidence>
<proteinExistence type="predicted"/>
<dbReference type="PANTHER" id="PTHR45994:SF1">
    <property type="entry name" value="FI21225P1"/>
    <property type="match status" value="1"/>
</dbReference>
<dbReference type="GO" id="GO:0005737">
    <property type="term" value="C:cytoplasm"/>
    <property type="evidence" value="ECO:0007669"/>
    <property type="project" value="UniProtKB-SubCell"/>
</dbReference>
<dbReference type="Pfam" id="PF11701">
    <property type="entry name" value="UNC45-central"/>
    <property type="match status" value="1"/>
</dbReference>
<sequence length="808" mass="86509">MTPDESRAVDLATKSLEHFKSNSRDDAVRLLREALSLAPQNPTVLSTFHALQADANTPAISKLIQACALNGEEAAGQDALRLLRDPNLSLPTDTAVECLQLLLARADNIPSPLGGKLVGGMLRASQAAREHVADKLRDDHDVVLGVLQRLGDDAIDGAATALLDMMAWKQDTQANLKGLQDCFRWFLSRLGPGEKELCMARSVARLLATRAEVLHSYINQAGLEQLLGLLDASAQRDLRSHATLAAAKFVEVSGEVGQSMIEKFMASRLTAEGDDDLRLAFSVAAAIFPLVPQFAAQLFLTEGFIEGLVPSLQARPEDVEAAALDMLSAACVDKTCRIAINKNCSDYLEALVKSSDAGKSTAAVILAKVKYTPGDEGQQVSQKDMDKLAEVFKGMILQPDVKIRDSSVEGLAYTSLKGSVKQALIQDKAFVKSLVQTLSTSMGKPTVMFGALTVVANLTAYTPVMSEEQRKVAELKNYAETKPKAKVGPDPADKNEMVTPRCKVLMDAGVVPALVSCSKKITPSAVVIVAGILLSLSKHQKHRGLIASQGGVKLALQLYSVASGASAQDLATRYTSAHALGRILVSVNPSHVFSSQLAISSAVRPLFTLLEDKDDQKDLLYLFEGLLALTNLASTEEDIRDQIIRVGWTRIEELLLHDNTMIQRATVELVCNLMATPTGVAKFADGSKAASNRLHILLALADAEDLATRRAAGGALAMLTEWDKASEAVAAKENGVKIVLGMVAEENDEMRHRGVVVVRNLVCGAVSHADKVKSEGGIDILKEALKGTRQPEVLQIGVEALKVLMAAG</sequence>
<comment type="subcellular location">
    <subcellularLocation>
        <location evidence="1">Cytoplasm</location>
    </subcellularLocation>
</comment>
<dbReference type="OrthoDB" id="5574718at2759"/>
<evidence type="ECO:0000259" key="3">
    <source>
        <dbReference type="Pfam" id="PF11701"/>
    </source>
</evidence>
<dbReference type="InParanoid" id="A0A5J5EG62"/>
<comment type="caution">
    <text evidence="4">The sequence shown here is derived from an EMBL/GenBank/DDBJ whole genome shotgun (WGS) entry which is preliminary data.</text>
</comment>
<dbReference type="EMBL" id="VXIS01000370">
    <property type="protein sequence ID" value="KAA8894057.1"/>
    <property type="molecule type" value="Genomic_DNA"/>
</dbReference>
<dbReference type="Proteomes" id="UP000326924">
    <property type="component" value="Unassembled WGS sequence"/>
</dbReference>
<dbReference type="PANTHER" id="PTHR45994">
    <property type="entry name" value="FI21225P1"/>
    <property type="match status" value="1"/>
</dbReference>
<organism evidence="4 5">
    <name type="scientific">Sphaerosporella brunnea</name>
    <dbReference type="NCBI Taxonomy" id="1250544"/>
    <lineage>
        <taxon>Eukaryota</taxon>
        <taxon>Fungi</taxon>
        <taxon>Dikarya</taxon>
        <taxon>Ascomycota</taxon>
        <taxon>Pezizomycotina</taxon>
        <taxon>Pezizomycetes</taxon>
        <taxon>Pezizales</taxon>
        <taxon>Pyronemataceae</taxon>
        <taxon>Sphaerosporella</taxon>
    </lineage>
</organism>
<keyword evidence="2" id="KW-0963">Cytoplasm</keyword>
<dbReference type="InterPro" id="IPR011989">
    <property type="entry name" value="ARM-like"/>
</dbReference>
<dbReference type="SUPFAM" id="SSF48371">
    <property type="entry name" value="ARM repeat"/>
    <property type="match status" value="2"/>
</dbReference>
<dbReference type="FunCoup" id="A0A5J5EG62">
    <property type="interactions" value="108"/>
</dbReference>
<feature type="domain" description="UNC-45/Cro1/She4 central" evidence="3">
    <location>
        <begin position="223"/>
        <end position="369"/>
    </location>
</feature>
<evidence type="ECO:0000256" key="2">
    <source>
        <dbReference type="ARBA" id="ARBA00022490"/>
    </source>
</evidence>
<dbReference type="InterPro" id="IPR024660">
    <property type="entry name" value="UCS_central_dom"/>
</dbReference>
<keyword evidence="5" id="KW-1185">Reference proteome</keyword>